<dbReference type="SUPFAM" id="SSF46785">
    <property type="entry name" value="Winged helix' DNA-binding domain"/>
    <property type="match status" value="1"/>
</dbReference>
<name>A0A9D1LDU9_9FIRM</name>
<dbReference type="CDD" id="cd07377">
    <property type="entry name" value="WHTH_GntR"/>
    <property type="match status" value="1"/>
</dbReference>
<dbReference type="SUPFAM" id="SSF48008">
    <property type="entry name" value="GntR ligand-binding domain-like"/>
    <property type="match status" value="1"/>
</dbReference>
<reference evidence="5" key="1">
    <citation type="submission" date="2020-10" db="EMBL/GenBank/DDBJ databases">
        <authorList>
            <person name="Gilroy R."/>
        </authorList>
    </citation>
    <scope>NUCLEOTIDE SEQUENCE</scope>
    <source>
        <strain evidence="5">ChiGjej1B1-19959</strain>
    </source>
</reference>
<dbReference type="EMBL" id="DVMW01000033">
    <property type="protein sequence ID" value="HIU36054.1"/>
    <property type="molecule type" value="Genomic_DNA"/>
</dbReference>
<dbReference type="InterPro" id="IPR036390">
    <property type="entry name" value="WH_DNA-bd_sf"/>
</dbReference>
<keyword evidence="3" id="KW-0804">Transcription</keyword>
<dbReference type="Gene3D" id="1.10.10.10">
    <property type="entry name" value="Winged helix-like DNA-binding domain superfamily/Winged helix DNA-binding domain"/>
    <property type="match status" value="1"/>
</dbReference>
<dbReference type="GO" id="GO:0003700">
    <property type="term" value="F:DNA-binding transcription factor activity"/>
    <property type="evidence" value="ECO:0007669"/>
    <property type="project" value="InterPro"/>
</dbReference>
<organism evidence="5 6">
    <name type="scientific">Candidatus Fimenecus excrementigallinarum</name>
    <dbReference type="NCBI Taxonomy" id="2840816"/>
    <lineage>
        <taxon>Bacteria</taxon>
        <taxon>Bacillati</taxon>
        <taxon>Bacillota</taxon>
        <taxon>Clostridia</taxon>
        <taxon>Candidatus Fimenecus</taxon>
    </lineage>
</organism>
<evidence type="ECO:0000259" key="4">
    <source>
        <dbReference type="PROSITE" id="PS50949"/>
    </source>
</evidence>
<evidence type="ECO:0000256" key="1">
    <source>
        <dbReference type="ARBA" id="ARBA00023015"/>
    </source>
</evidence>
<dbReference type="SMART" id="SM00345">
    <property type="entry name" value="HTH_GNTR"/>
    <property type="match status" value="1"/>
</dbReference>
<dbReference type="PANTHER" id="PTHR43537">
    <property type="entry name" value="TRANSCRIPTIONAL REGULATOR, GNTR FAMILY"/>
    <property type="match status" value="1"/>
</dbReference>
<dbReference type="Gene3D" id="1.20.120.530">
    <property type="entry name" value="GntR ligand-binding domain-like"/>
    <property type="match status" value="1"/>
</dbReference>
<dbReference type="InterPro" id="IPR008920">
    <property type="entry name" value="TF_FadR/GntR_C"/>
</dbReference>
<sequence>MQTESLSQRTAERLRAQILEEHKYRCGEKLPNENELSVSLGISRTTLREAIRTLASEGLLEVRRGCGTFVTGELDRMAHSGVNVQEIIQMKVALRDLYEARLIFEPEAAALACKRASDEEIAQILSLGEACQRELRLDPRGKNRIASESAFHGAIIKASHNEFLGQFMPTLTRTIEQTFAYAQNLEVIAADAYKDHILIMEFLKKRDAAAVKSAVTVHLHHAVQHEQISLDES</sequence>
<proteinExistence type="predicted"/>
<gene>
    <name evidence="5" type="ORF">IAC53_05550</name>
</gene>
<reference evidence="5" key="2">
    <citation type="journal article" date="2021" name="PeerJ">
        <title>Extensive microbial diversity within the chicken gut microbiome revealed by metagenomics and culture.</title>
        <authorList>
            <person name="Gilroy R."/>
            <person name="Ravi A."/>
            <person name="Getino M."/>
            <person name="Pursley I."/>
            <person name="Horton D.L."/>
            <person name="Alikhan N.F."/>
            <person name="Baker D."/>
            <person name="Gharbi K."/>
            <person name="Hall N."/>
            <person name="Watson M."/>
            <person name="Adriaenssens E.M."/>
            <person name="Foster-Nyarko E."/>
            <person name="Jarju S."/>
            <person name="Secka A."/>
            <person name="Antonio M."/>
            <person name="Oren A."/>
            <person name="Chaudhuri R.R."/>
            <person name="La Ragione R."/>
            <person name="Hildebrand F."/>
            <person name="Pallen M.J."/>
        </authorList>
    </citation>
    <scope>NUCLEOTIDE SEQUENCE</scope>
    <source>
        <strain evidence="5">ChiGjej1B1-19959</strain>
    </source>
</reference>
<dbReference type="Proteomes" id="UP000824071">
    <property type="component" value="Unassembled WGS sequence"/>
</dbReference>
<dbReference type="PANTHER" id="PTHR43537:SF5">
    <property type="entry name" value="UXU OPERON TRANSCRIPTIONAL REGULATOR"/>
    <property type="match status" value="1"/>
</dbReference>
<dbReference type="InterPro" id="IPR036388">
    <property type="entry name" value="WH-like_DNA-bd_sf"/>
</dbReference>
<dbReference type="AlphaFoldDB" id="A0A9D1LDU9"/>
<dbReference type="PROSITE" id="PS50949">
    <property type="entry name" value="HTH_GNTR"/>
    <property type="match status" value="1"/>
</dbReference>
<keyword evidence="1" id="KW-0805">Transcription regulation</keyword>
<evidence type="ECO:0000256" key="3">
    <source>
        <dbReference type="ARBA" id="ARBA00023163"/>
    </source>
</evidence>
<dbReference type="SMART" id="SM00895">
    <property type="entry name" value="FCD"/>
    <property type="match status" value="1"/>
</dbReference>
<protein>
    <submittedName>
        <fullName evidence="5">FadR family transcriptional regulator</fullName>
    </submittedName>
</protein>
<accession>A0A9D1LDU9</accession>
<dbReference type="InterPro" id="IPR000524">
    <property type="entry name" value="Tscrpt_reg_HTH_GntR"/>
</dbReference>
<feature type="domain" description="HTH gntR-type" evidence="4">
    <location>
        <begin position="4"/>
        <end position="73"/>
    </location>
</feature>
<evidence type="ECO:0000256" key="2">
    <source>
        <dbReference type="ARBA" id="ARBA00023125"/>
    </source>
</evidence>
<comment type="caution">
    <text evidence="5">The sequence shown here is derived from an EMBL/GenBank/DDBJ whole genome shotgun (WGS) entry which is preliminary data.</text>
</comment>
<keyword evidence="2" id="KW-0238">DNA-binding</keyword>
<dbReference type="Pfam" id="PF07729">
    <property type="entry name" value="FCD"/>
    <property type="match status" value="1"/>
</dbReference>
<dbReference type="InterPro" id="IPR011711">
    <property type="entry name" value="GntR_C"/>
</dbReference>
<dbReference type="Pfam" id="PF00392">
    <property type="entry name" value="GntR"/>
    <property type="match status" value="1"/>
</dbReference>
<evidence type="ECO:0000313" key="6">
    <source>
        <dbReference type="Proteomes" id="UP000824071"/>
    </source>
</evidence>
<evidence type="ECO:0000313" key="5">
    <source>
        <dbReference type="EMBL" id="HIU36054.1"/>
    </source>
</evidence>
<dbReference type="PRINTS" id="PR00035">
    <property type="entry name" value="HTHGNTR"/>
</dbReference>
<dbReference type="GO" id="GO:0003677">
    <property type="term" value="F:DNA binding"/>
    <property type="evidence" value="ECO:0007669"/>
    <property type="project" value="UniProtKB-KW"/>
</dbReference>